<reference evidence="3" key="1">
    <citation type="journal article" date="2014" name="Proc. Natl. Acad. Sci. U.S.A.">
        <title>Extensive sampling of basidiomycete genomes demonstrates inadequacy of the white-rot/brown-rot paradigm for wood decay fungi.</title>
        <authorList>
            <person name="Riley R."/>
            <person name="Salamov A.A."/>
            <person name="Brown D.W."/>
            <person name="Nagy L.G."/>
            <person name="Floudas D."/>
            <person name="Held B.W."/>
            <person name="Levasseur A."/>
            <person name="Lombard V."/>
            <person name="Morin E."/>
            <person name="Otillar R."/>
            <person name="Lindquist E.A."/>
            <person name="Sun H."/>
            <person name="LaButti K.M."/>
            <person name="Schmutz J."/>
            <person name="Jabbour D."/>
            <person name="Luo H."/>
            <person name="Baker S.E."/>
            <person name="Pisabarro A.G."/>
            <person name="Walton J.D."/>
            <person name="Blanchette R.A."/>
            <person name="Henrissat B."/>
            <person name="Martin F."/>
            <person name="Cullen D."/>
            <person name="Hibbett D.S."/>
            <person name="Grigoriev I.V."/>
        </authorList>
    </citation>
    <scope>NUCLEOTIDE SEQUENCE [LARGE SCALE GENOMIC DNA]</scope>
    <source>
        <strain evidence="3">MUCL 33604</strain>
    </source>
</reference>
<sequence length="534" mass="58639">MDPAAINAQLMQLSWSIIDISTRVELVIQVLLTRAELLLGSMENLRMEQARWHQVYKEFHLFKSSKKPMVPVILLSLEIELQDVNPDLQRVSARDPCIMTHKHHTKWAMEVVEGKEKQDLRGNRWWEPNFSPLIPVASNAPTHVQPQASTSMAAAAVDPSEHHVVLPGRSEPVILVSHSTSSSSSELTHTANNIAFPDLPWKHAGSRMFSNSPRTSITSRAPVPQRPIIQIFTQSPNLLVQLLAITGLNSPVHPSPGDSTQPLPAPSPLAQEDQNPTAPRRLKPSRKGKERVVEEDIDALFEGGDDDGTKVTDVNGMCDDDDAGSVEAQLPKEHKYNSTIHDDADTLQFEFDKPGKKQGAEKKTQTACYWCQYKKQKCKFPRFPKGCPACIHNPGPTGASDNITVMEGNVGGPTPEPWHKKSKTFTTPNLDAAACGASKPRPIPYNEESKGLKAGVVKVIVNISTHMIVITPTYPVIPKFADLNSHSQLTGSAPVTPNPPTIALPSKIVPESHRAQIPQLRADLIAQQQATDTL</sequence>
<evidence type="ECO:0000256" key="1">
    <source>
        <dbReference type="SAM" id="MobiDB-lite"/>
    </source>
</evidence>
<evidence type="ECO:0000313" key="3">
    <source>
        <dbReference type="Proteomes" id="UP000027265"/>
    </source>
</evidence>
<feature type="region of interest" description="Disordered" evidence="1">
    <location>
        <begin position="251"/>
        <end position="291"/>
    </location>
</feature>
<dbReference type="AlphaFoldDB" id="A0A067PBT4"/>
<evidence type="ECO:0000313" key="2">
    <source>
        <dbReference type="EMBL" id="KDQ52383.1"/>
    </source>
</evidence>
<accession>A0A067PBT4</accession>
<proteinExistence type="predicted"/>
<gene>
    <name evidence="2" type="ORF">JAAARDRAFT_50296</name>
</gene>
<dbReference type="Proteomes" id="UP000027265">
    <property type="component" value="Unassembled WGS sequence"/>
</dbReference>
<name>A0A067PBT4_9AGAM</name>
<protein>
    <submittedName>
        <fullName evidence="2">Uncharacterized protein</fullName>
    </submittedName>
</protein>
<dbReference type="EMBL" id="KL197740">
    <property type="protein sequence ID" value="KDQ52383.1"/>
    <property type="molecule type" value="Genomic_DNA"/>
</dbReference>
<dbReference type="HOGENOM" id="CLU_414502_0_0_1"/>
<dbReference type="InParanoid" id="A0A067PBT4"/>
<keyword evidence="3" id="KW-1185">Reference proteome</keyword>
<feature type="compositionally biased region" description="Basic residues" evidence="1">
    <location>
        <begin position="280"/>
        <end position="289"/>
    </location>
</feature>
<organism evidence="2 3">
    <name type="scientific">Jaapia argillacea MUCL 33604</name>
    <dbReference type="NCBI Taxonomy" id="933084"/>
    <lineage>
        <taxon>Eukaryota</taxon>
        <taxon>Fungi</taxon>
        <taxon>Dikarya</taxon>
        <taxon>Basidiomycota</taxon>
        <taxon>Agaricomycotina</taxon>
        <taxon>Agaricomycetes</taxon>
        <taxon>Agaricomycetidae</taxon>
        <taxon>Jaapiales</taxon>
        <taxon>Jaapiaceae</taxon>
        <taxon>Jaapia</taxon>
    </lineage>
</organism>